<protein>
    <submittedName>
        <fullName evidence="1">Uncharacterized protein</fullName>
    </submittedName>
</protein>
<name>A0AAD6QKA6_9ROSI</name>
<evidence type="ECO:0000313" key="2">
    <source>
        <dbReference type="Proteomes" id="UP001164929"/>
    </source>
</evidence>
<proteinExistence type="predicted"/>
<dbReference type="Proteomes" id="UP001164929">
    <property type="component" value="Chromosome 6"/>
</dbReference>
<organism evidence="1 2">
    <name type="scientific">Populus alba x Populus x berolinensis</name>
    <dbReference type="NCBI Taxonomy" id="444605"/>
    <lineage>
        <taxon>Eukaryota</taxon>
        <taxon>Viridiplantae</taxon>
        <taxon>Streptophyta</taxon>
        <taxon>Embryophyta</taxon>
        <taxon>Tracheophyta</taxon>
        <taxon>Spermatophyta</taxon>
        <taxon>Magnoliopsida</taxon>
        <taxon>eudicotyledons</taxon>
        <taxon>Gunneridae</taxon>
        <taxon>Pentapetalae</taxon>
        <taxon>rosids</taxon>
        <taxon>fabids</taxon>
        <taxon>Malpighiales</taxon>
        <taxon>Salicaceae</taxon>
        <taxon>Saliceae</taxon>
        <taxon>Populus</taxon>
    </lineage>
</organism>
<sequence>MASVDSATAAEEIYGCGGGLDGRVAQLVSSCCWCWPWFNRGGATNCWDFSREVVLRFRGKVLAEKGGGAMMTVVERESCADCLLVGREDREFVFS</sequence>
<keyword evidence="2" id="KW-1185">Reference proteome</keyword>
<accession>A0AAD6QKA6</accession>
<dbReference type="EMBL" id="JAQIZT010000006">
    <property type="protein sequence ID" value="KAJ6991958.1"/>
    <property type="molecule type" value="Genomic_DNA"/>
</dbReference>
<reference evidence="1" key="1">
    <citation type="journal article" date="2023" name="Mol. Ecol. Resour.">
        <title>Chromosome-level genome assembly of a triploid poplar Populus alba 'Berolinensis'.</title>
        <authorList>
            <person name="Chen S."/>
            <person name="Yu Y."/>
            <person name="Wang X."/>
            <person name="Wang S."/>
            <person name="Zhang T."/>
            <person name="Zhou Y."/>
            <person name="He R."/>
            <person name="Meng N."/>
            <person name="Wang Y."/>
            <person name="Liu W."/>
            <person name="Liu Z."/>
            <person name="Liu J."/>
            <person name="Guo Q."/>
            <person name="Huang H."/>
            <person name="Sederoff R.R."/>
            <person name="Wang G."/>
            <person name="Qu G."/>
            <person name="Chen S."/>
        </authorList>
    </citation>
    <scope>NUCLEOTIDE SEQUENCE</scope>
    <source>
        <strain evidence="1">SC-2020</strain>
    </source>
</reference>
<comment type="caution">
    <text evidence="1">The sequence shown here is derived from an EMBL/GenBank/DDBJ whole genome shotgun (WGS) entry which is preliminary data.</text>
</comment>
<dbReference type="AlphaFoldDB" id="A0AAD6QKA6"/>
<gene>
    <name evidence="1" type="ORF">NC653_015338</name>
</gene>
<evidence type="ECO:0000313" key="1">
    <source>
        <dbReference type="EMBL" id="KAJ6991958.1"/>
    </source>
</evidence>